<evidence type="ECO:0000313" key="3">
    <source>
        <dbReference type="Proteomes" id="UP001159427"/>
    </source>
</evidence>
<dbReference type="PROSITE" id="PS50234">
    <property type="entry name" value="VWFA"/>
    <property type="match status" value="1"/>
</dbReference>
<feature type="domain" description="VWFA" evidence="1">
    <location>
        <begin position="463"/>
        <end position="665"/>
    </location>
</feature>
<protein>
    <recommendedName>
        <fullName evidence="1">VWFA domain-containing protein</fullName>
    </recommendedName>
</protein>
<dbReference type="SUPFAM" id="SSF53300">
    <property type="entry name" value="vWA-like"/>
    <property type="match status" value="1"/>
</dbReference>
<dbReference type="InterPro" id="IPR051173">
    <property type="entry name" value="Ca_channel_alpha-2/delta"/>
</dbReference>
<dbReference type="Proteomes" id="UP001159427">
    <property type="component" value="Unassembled WGS sequence"/>
</dbReference>
<sequence length="1294" mass="145074">MLLSSAGVFLRTAKSLTNFYGVAIIEDVQPGYYQVRTSRIGYYTLNEDLKIPTTTEKHIMIHQDMVISPRLSLRGTDDMYRIVLTWGRQPKDLDSYLITPWPGSSDDPDCESGMVYYDGKRCQQGSEIIDLDVDATDMYGPETITMRGLQSETFAYYVHIYTNDVCWNKISANVKIYQASTGGLLHSIQQPDCSENGLGYDSSNCSRFWHVFDFDASTAKFKIYQNRLMSTVPTLPVKSIVNPNCSCTIKHEISSNDVISSAEKISTTAKNLMVDKLCVNEMKNIYDNATKKNIRLNPSDLVDRLAKFISGRIEEKRQLGMKLKSVIEKDYEEYKTVNEHRITNLKEIAPKQCCRYDGHTRYSTEFQRWVNTRSSCWSWPSEIKEIPDELVSAYDWTSSLETQMMENLHSGSQKGQLKWQYFADDTTGFFRKFPAALVGSSQCATKDERLQPWYIASILRPKNVVILFDISYSMTEDNKIIFARTAITPVLKGLLPTDFVNVIAFAESALLPGMTHSGVSDGTYSGCFNTQLVQANGQNLRDLKRFVQDVPLAFTKTSNYYNAISMALKLLTDIKNNRDTHLIFLAGSTDVSTEDISALLSRSNTTVSVYTYSLMGKSVNSSSDAKKKRSVQRLKEMAQTTNGKFESITDYRELAFRMGRFYKNIRSQSTQDRGPRLSYPQFAERLGMYVTLGVPCYSKDESLIGVVGIDIVLSELLQNTVSFGPGELSYTFVIETNTGQALVHPQLPEPEEIQEDPVVIMISDMETSPGFSDVLSSMMKRETGSKTLRSERVLSRGDPNFNGYRGVTTDFTYSWKPVNNTNFAVCIVIASDELDTKEIVSHKPYPQPDLYHRYDFVKDLKVGSIIEDKPIAFLSNTSFPATLSRSNYFLSSSCFKDPYMFENTPETFDFVRHLSDYVDGLTDRPPTPSLVKGVLVDIRLTREIEKCWNRNPMRVLGSSAAWRYIATNSGAMRQYPGRQTYNNRYDPTTRPWYYAAKSYPGKVTFSVPYLDNGGAGVVVTTSQTISSDSMVRAVMGIDFKMIKIHEIVSDSGEICKMSSVFCMLIDPNGYVVYTKQFMSHPRIASERVHLAYKHPELLLDLMKKGIISTSLACNDLELGQTYTNYKITDTLPSGKVHGKLKCGAYTMVAVPNTNVYLVVLDGGDCPDSAIKCTSCSKKSCADGITKEGSLSAPICVPCLCSVPYSPCALHYYKSPNAAVACPSMRRSLAPPKIACKKPDTDSVFIRVPIRDPGLGSTTSPNSKHPSGTGAKLTSSLLSLWFVIVLSIWRLSDFL</sequence>
<dbReference type="Gene3D" id="3.30.450.20">
    <property type="entry name" value="PAS domain"/>
    <property type="match status" value="2"/>
</dbReference>
<keyword evidence="3" id="KW-1185">Reference proteome</keyword>
<evidence type="ECO:0000259" key="1">
    <source>
        <dbReference type="PROSITE" id="PS50234"/>
    </source>
</evidence>
<organism evidence="2 3">
    <name type="scientific">Porites evermanni</name>
    <dbReference type="NCBI Taxonomy" id="104178"/>
    <lineage>
        <taxon>Eukaryota</taxon>
        <taxon>Metazoa</taxon>
        <taxon>Cnidaria</taxon>
        <taxon>Anthozoa</taxon>
        <taxon>Hexacorallia</taxon>
        <taxon>Scleractinia</taxon>
        <taxon>Fungiina</taxon>
        <taxon>Poritidae</taxon>
        <taxon>Porites</taxon>
    </lineage>
</organism>
<dbReference type="EMBL" id="CALNXI010000077">
    <property type="protein sequence ID" value="CAH3018045.1"/>
    <property type="molecule type" value="Genomic_DNA"/>
</dbReference>
<dbReference type="PANTHER" id="PTHR10166">
    <property type="entry name" value="VOLTAGE-DEPENDENT CALCIUM CHANNEL SUBUNIT ALPHA-2/DELTA-RELATED"/>
    <property type="match status" value="1"/>
</dbReference>
<name>A0ABN8LSJ4_9CNID</name>
<dbReference type="InterPro" id="IPR029151">
    <property type="entry name" value="Sensor-like_sf"/>
</dbReference>
<dbReference type="Pfam" id="PF22673">
    <property type="entry name" value="MCP-like_PDC_1"/>
    <property type="match status" value="1"/>
</dbReference>
<dbReference type="SUPFAM" id="SSF103190">
    <property type="entry name" value="Sensory domain-like"/>
    <property type="match status" value="1"/>
</dbReference>
<gene>
    <name evidence="2" type="ORF">PEVE_00041045</name>
</gene>
<dbReference type="InterPro" id="IPR036465">
    <property type="entry name" value="vWFA_dom_sf"/>
</dbReference>
<accession>A0ABN8LSJ4</accession>
<proteinExistence type="predicted"/>
<dbReference type="Gene3D" id="3.40.50.410">
    <property type="entry name" value="von Willebrand factor, type A domain"/>
    <property type="match status" value="1"/>
</dbReference>
<reference evidence="2 3" key="1">
    <citation type="submission" date="2022-05" db="EMBL/GenBank/DDBJ databases">
        <authorList>
            <consortium name="Genoscope - CEA"/>
            <person name="William W."/>
        </authorList>
    </citation>
    <scope>NUCLEOTIDE SEQUENCE [LARGE SCALE GENOMIC DNA]</scope>
</reference>
<comment type="caution">
    <text evidence="2">The sequence shown here is derived from an EMBL/GenBank/DDBJ whole genome shotgun (WGS) entry which is preliminary data.</text>
</comment>
<dbReference type="SMART" id="SM00327">
    <property type="entry name" value="VWA"/>
    <property type="match status" value="1"/>
</dbReference>
<dbReference type="PANTHER" id="PTHR10166:SF66">
    <property type="entry name" value="VWFA AND CACHE DOMAIN-CONTAINING PROTEIN CG16868"/>
    <property type="match status" value="1"/>
</dbReference>
<dbReference type="InterPro" id="IPR002035">
    <property type="entry name" value="VWF_A"/>
</dbReference>
<evidence type="ECO:0000313" key="2">
    <source>
        <dbReference type="EMBL" id="CAH3018045.1"/>
    </source>
</evidence>